<dbReference type="NCBIfam" id="TIGR00459">
    <property type="entry name" value="aspS_bact"/>
    <property type="match status" value="1"/>
</dbReference>
<dbReference type="InterPro" id="IPR006195">
    <property type="entry name" value="aa-tRNA-synth_II"/>
</dbReference>
<evidence type="ECO:0000256" key="6">
    <source>
        <dbReference type="ARBA" id="ARBA00023146"/>
    </source>
</evidence>
<dbReference type="InterPro" id="IPR012340">
    <property type="entry name" value="NA-bd_OB-fold"/>
</dbReference>
<dbReference type="SUPFAM" id="SSF55681">
    <property type="entry name" value="Class II aaRS and biotin synthetases"/>
    <property type="match status" value="1"/>
</dbReference>
<dbReference type="Gene3D" id="2.40.50.140">
    <property type="entry name" value="Nucleic acid-binding proteins"/>
    <property type="match status" value="1"/>
</dbReference>
<dbReference type="EMBL" id="JASPKY010000139">
    <property type="protein sequence ID" value="KAK9731000.1"/>
    <property type="molecule type" value="Genomic_DNA"/>
</dbReference>
<dbReference type="PANTHER" id="PTHR22594">
    <property type="entry name" value="ASPARTYL/LYSYL-TRNA SYNTHETASE"/>
    <property type="match status" value="1"/>
</dbReference>
<dbReference type="SUPFAM" id="SSF55261">
    <property type="entry name" value="GAD domain-like"/>
    <property type="match status" value="1"/>
</dbReference>
<dbReference type="GO" id="GO:0004815">
    <property type="term" value="F:aspartate-tRNA ligase activity"/>
    <property type="evidence" value="ECO:0007669"/>
    <property type="project" value="TreeGrafter"/>
</dbReference>
<dbReference type="InterPro" id="IPR045864">
    <property type="entry name" value="aa-tRNA-synth_II/BPL/LPL"/>
</dbReference>
<dbReference type="InterPro" id="IPR004524">
    <property type="entry name" value="Asp-tRNA-ligase_1"/>
</dbReference>
<dbReference type="Gene3D" id="3.30.1360.30">
    <property type="entry name" value="GAD-like domain"/>
    <property type="match status" value="1"/>
</dbReference>
<protein>
    <submittedName>
        <fullName evidence="8">tRNA synthetases class II (D, K and N)</fullName>
    </submittedName>
</protein>
<keyword evidence="3" id="KW-0547">Nucleotide-binding</keyword>
<evidence type="ECO:0000259" key="7">
    <source>
        <dbReference type="PROSITE" id="PS50862"/>
    </source>
</evidence>
<dbReference type="GO" id="GO:0003676">
    <property type="term" value="F:nucleic acid binding"/>
    <property type="evidence" value="ECO:0007669"/>
    <property type="project" value="InterPro"/>
</dbReference>
<dbReference type="InterPro" id="IPR002312">
    <property type="entry name" value="Asp/Asn-tRNA-synth_IIb"/>
</dbReference>
<name>A0AAW1LBB3_POPJA</name>
<sequence>MYFKSFVQYCSRIQYILLQQNEKVSSYYIYNYRNRISMNCREFSKIKHNVNLTNQNTQRTNSYTNRTHTCGELRYKNIGEKVTLCGWLQFQRLKKFLVLRDGYGVTQLVVSSEDQELQKLIDSLPYESILEVEGIVVARPKDVETPTLFKATPGGAQEYVVPTRFPGQFYSLVQSPQQFKQMLMAGAIDRYFQIARCYRDEGSRSDRQPEFTQLDIEMAFTSTEGIRKLVEEMLQYSWPTYLNPLPNTFNEMTYEDAMEKYGSDKPDTRFDFKLQNITQILKPLNTLNQTDFYATCIIIESGMKYSSSIREKLNTFSQESTDVKFLHSKVRNKEDWIKNIGRILTDDVVFNLWNFCNLTEGCIVFLAFGPKLQTLSLMGKIRIEYANLLEEKGVQIKKDEMQMLWVTNFPLFELDHTTGTLQTVHHPFTAPHPEDLHLLDDLPLNVRSLAYDLVLNGNEIGGGSIRIHDPVLQEKLFQMLSIDRLKLQHILHMLSSGCPPHGGIALGIDRLMATILKTPSIRDVIAFPKTFEGRDPISGAPSEISEKEKQLYHILTTS</sequence>
<accession>A0AAW1LBB3</accession>
<dbReference type="SUPFAM" id="SSF50249">
    <property type="entry name" value="Nucleic acid-binding proteins"/>
    <property type="match status" value="1"/>
</dbReference>
<feature type="domain" description="Aminoacyl-transfer RNA synthetases class-II family profile" evidence="7">
    <location>
        <begin position="190"/>
        <end position="528"/>
    </location>
</feature>
<keyword evidence="4" id="KW-0067">ATP-binding</keyword>
<reference evidence="8 9" key="1">
    <citation type="journal article" date="2024" name="BMC Genomics">
        <title>De novo assembly and annotation of Popillia japonica's genome with initial clues to its potential as an invasive pest.</title>
        <authorList>
            <person name="Cucini C."/>
            <person name="Boschi S."/>
            <person name="Funari R."/>
            <person name="Cardaioli E."/>
            <person name="Iannotti N."/>
            <person name="Marturano G."/>
            <person name="Paoli F."/>
            <person name="Bruttini M."/>
            <person name="Carapelli A."/>
            <person name="Frati F."/>
            <person name="Nardi F."/>
        </authorList>
    </citation>
    <scope>NUCLEOTIDE SEQUENCE [LARGE SCALE GENOMIC DNA]</scope>
    <source>
        <strain evidence="8">DMR45628</strain>
    </source>
</reference>
<keyword evidence="6 8" id="KW-0030">Aminoacyl-tRNA synthetase</keyword>
<dbReference type="GO" id="GO:0005739">
    <property type="term" value="C:mitochondrion"/>
    <property type="evidence" value="ECO:0007669"/>
    <property type="project" value="TreeGrafter"/>
</dbReference>
<dbReference type="PANTHER" id="PTHR22594:SF5">
    <property type="entry name" value="ASPARTATE--TRNA LIGASE, MITOCHONDRIAL"/>
    <property type="match status" value="1"/>
</dbReference>
<evidence type="ECO:0000313" key="8">
    <source>
        <dbReference type="EMBL" id="KAK9731000.1"/>
    </source>
</evidence>
<keyword evidence="9" id="KW-1185">Reference proteome</keyword>
<dbReference type="AlphaFoldDB" id="A0AAW1LBB3"/>
<dbReference type="Gene3D" id="3.30.930.10">
    <property type="entry name" value="Bira Bifunctional Protein, Domain 2"/>
    <property type="match status" value="1"/>
</dbReference>
<dbReference type="Proteomes" id="UP001458880">
    <property type="component" value="Unassembled WGS sequence"/>
</dbReference>
<gene>
    <name evidence="8" type="ORF">QE152_g14051</name>
</gene>
<keyword evidence="5" id="KW-0648">Protein biosynthesis</keyword>
<evidence type="ECO:0000256" key="1">
    <source>
        <dbReference type="ARBA" id="ARBA00006303"/>
    </source>
</evidence>
<evidence type="ECO:0000256" key="3">
    <source>
        <dbReference type="ARBA" id="ARBA00022741"/>
    </source>
</evidence>
<dbReference type="Pfam" id="PF00152">
    <property type="entry name" value="tRNA-synt_2"/>
    <property type="match status" value="1"/>
</dbReference>
<organism evidence="8 9">
    <name type="scientific">Popillia japonica</name>
    <name type="common">Japanese beetle</name>
    <dbReference type="NCBI Taxonomy" id="7064"/>
    <lineage>
        <taxon>Eukaryota</taxon>
        <taxon>Metazoa</taxon>
        <taxon>Ecdysozoa</taxon>
        <taxon>Arthropoda</taxon>
        <taxon>Hexapoda</taxon>
        <taxon>Insecta</taxon>
        <taxon>Pterygota</taxon>
        <taxon>Neoptera</taxon>
        <taxon>Endopterygota</taxon>
        <taxon>Coleoptera</taxon>
        <taxon>Polyphaga</taxon>
        <taxon>Scarabaeiformia</taxon>
        <taxon>Scarabaeidae</taxon>
        <taxon>Rutelinae</taxon>
        <taxon>Popillia</taxon>
    </lineage>
</organism>
<proteinExistence type="inferred from homology"/>
<dbReference type="PRINTS" id="PR01042">
    <property type="entry name" value="TRNASYNTHASP"/>
</dbReference>
<dbReference type="InterPro" id="IPR004364">
    <property type="entry name" value="Aa-tRNA-synt_II"/>
</dbReference>
<comment type="caution">
    <text evidence="8">The sequence shown here is derived from an EMBL/GenBank/DDBJ whole genome shotgun (WGS) entry which is preliminary data.</text>
</comment>
<dbReference type="InterPro" id="IPR004115">
    <property type="entry name" value="GAD-like_sf"/>
</dbReference>
<evidence type="ECO:0000256" key="4">
    <source>
        <dbReference type="ARBA" id="ARBA00022840"/>
    </source>
</evidence>
<dbReference type="GO" id="GO:0005524">
    <property type="term" value="F:ATP binding"/>
    <property type="evidence" value="ECO:0007669"/>
    <property type="project" value="UniProtKB-KW"/>
</dbReference>
<comment type="similarity">
    <text evidence="1">Belongs to the class-II aminoacyl-tRNA synthetase family. Type 1 subfamily.</text>
</comment>
<keyword evidence="2" id="KW-0436">Ligase</keyword>
<dbReference type="GO" id="GO:0006422">
    <property type="term" value="P:aspartyl-tRNA aminoacylation"/>
    <property type="evidence" value="ECO:0007669"/>
    <property type="project" value="TreeGrafter"/>
</dbReference>
<evidence type="ECO:0000313" key="9">
    <source>
        <dbReference type="Proteomes" id="UP001458880"/>
    </source>
</evidence>
<evidence type="ECO:0000256" key="2">
    <source>
        <dbReference type="ARBA" id="ARBA00022598"/>
    </source>
</evidence>
<evidence type="ECO:0000256" key="5">
    <source>
        <dbReference type="ARBA" id="ARBA00022917"/>
    </source>
</evidence>
<dbReference type="PROSITE" id="PS50862">
    <property type="entry name" value="AA_TRNA_LIGASE_II"/>
    <property type="match status" value="1"/>
</dbReference>